<dbReference type="AlphaFoldDB" id="A0A178D0Z9"/>
<dbReference type="Gene3D" id="1.20.1250.20">
    <property type="entry name" value="MFS general substrate transporter like domains"/>
    <property type="match status" value="2"/>
</dbReference>
<sequence length="1017" mass="112545">MTAEMHSPPATRDKLNVYTLILICYLGLGSMSFGYAASVIGTLLGQPSFLEYFNLETSSNGTTLISTMNGVFQTGGFLGVLCLPWVADKYGRKWSLAVPALLIIVSGAIMAGSTNVAEFIVFRFFSGAGAYMFVAAPPLMMSELVPANLRGGLVEFHGVFYVFGWLVMRGRDEQARQVLTKIHSHSGVGHDRANLELYQIQKQVAIDRSLPSSWYQMFKRPSYRKRAFLGLATTGMVQFSGVLVINNYGPVIYRLLGYSPMKQLLFPSLWLTVGFVCFFFGPILIDKIPRNWMLGIGILGTSTMLSIIAALLANFVPSTNTAALKATVAMFFLYQPFVNIGLDGTQFVYLGEVFPNHLRAKGVCLGTSMIAFMNIIWLQSAPEALKNIQWKYLLCFIIPGFLSGFCVVMFWPDTRDTPLEEIGAIFSDGDEIAVYQYQLEIDPTTHTIHDHTERPDAEISVADVKQEAGPNDVTIWEWAFEDARYSPLFNFPPNEIGGFTNAVTQERLDYFQVKEHATHLSTALVKRYGLQVEDTVSLFSPNTTWYPVALFSILRAGGRVNGASPAYGPDEMAHALKTAQTKYIMTVPNSINVALAAAKKAGIPNDRIFLLEGELEGYTTMKQLLEIGKSYGNGQTPTYRIPAGSTNDVCGFLTFSSGTTGLPKAVMLSHKNMIAQCQQLKDVAGPQKRRFLACLPLFHISGLMRFLHWPIAGNDECIMLPQFTMEAFLGAIVKYQITDLTLVPSIVIRLVRDPIVDGYDLTCVRTIASGAAPLGQEVIRQLEQKMPWTGFRQSYGMTESCCCLTTHPPEFYSYKYANSGGVLLGSTAVKILDVVTGEERGPNEIGEILASGPQIAMGYLANPKETAETFGADGFLRTGDIGSIDDEGFIHIVDRIKEMIKVKGQQVAPAELENLLLGHPAVDDCAVLGIPDDYSAERPKAYIVLKPTVKPSDEVGRELIQYVKDRRVRYKWIKEVEFIAEIPKSPSSKILRRVLRDKEKRGEKGQIVKDISDRARL</sequence>
<dbReference type="Pfam" id="PF00501">
    <property type="entry name" value="AMP-binding"/>
    <property type="match status" value="1"/>
</dbReference>
<dbReference type="InterPro" id="IPR005828">
    <property type="entry name" value="MFS_sugar_transport-like"/>
</dbReference>
<dbReference type="Gene3D" id="3.30.300.30">
    <property type="match status" value="1"/>
</dbReference>
<keyword evidence="2 5" id="KW-0812">Transmembrane</keyword>
<feature type="transmembrane region" description="Helical" evidence="5">
    <location>
        <begin position="227"/>
        <end position="245"/>
    </location>
</feature>
<dbReference type="InterPro" id="IPR000873">
    <property type="entry name" value="AMP-dep_synth/lig_dom"/>
</dbReference>
<dbReference type="Gene3D" id="3.40.50.12780">
    <property type="entry name" value="N-terminal domain of ligase-like"/>
    <property type="match status" value="1"/>
</dbReference>
<dbReference type="GO" id="GO:0016405">
    <property type="term" value="F:CoA-ligase activity"/>
    <property type="evidence" value="ECO:0007669"/>
    <property type="project" value="TreeGrafter"/>
</dbReference>
<keyword evidence="4 5" id="KW-0472">Membrane</keyword>
<dbReference type="PROSITE" id="PS50850">
    <property type="entry name" value="MFS"/>
    <property type="match status" value="1"/>
</dbReference>
<dbReference type="Pfam" id="PF13193">
    <property type="entry name" value="AMP-binding_C"/>
    <property type="match status" value="1"/>
</dbReference>
<evidence type="ECO:0000256" key="5">
    <source>
        <dbReference type="SAM" id="Phobius"/>
    </source>
</evidence>
<feature type="transmembrane region" description="Helical" evidence="5">
    <location>
        <begin position="292"/>
        <end position="316"/>
    </location>
</feature>
<protein>
    <recommendedName>
        <fullName evidence="6">Major facilitator superfamily (MFS) profile domain-containing protein</fullName>
    </recommendedName>
</protein>
<dbReference type="SUPFAM" id="SSF56801">
    <property type="entry name" value="Acetyl-CoA synthetase-like"/>
    <property type="match status" value="1"/>
</dbReference>
<dbReference type="PROSITE" id="PS00455">
    <property type="entry name" value="AMP_BINDING"/>
    <property type="match status" value="1"/>
</dbReference>
<dbReference type="GO" id="GO:0022857">
    <property type="term" value="F:transmembrane transporter activity"/>
    <property type="evidence" value="ECO:0007669"/>
    <property type="project" value="InterPro"/>
</dbReference>
<dbReference type="InterPro" id="IPR020846">
    <property type="entry name" value="MFS_dom"/>
</dbReference>
<gene>
    <name evidence="7" type="ORF">AYO20_05378</name>
</gene>
<feature type="domain" description="Major facilitator superfamily (MFS) profile" evidence="6">
    <location>
        <begin position="22"/>
        <end position="415"/>
    </location>
</feature>
<evidence type="ECO:0000313" key="7">
    <source>
        <dbReference type="EMBL" id="OAL35327.1"/>
    </source>
</evidence>
<dbReference type="CDD" id="cd05911">
    <property type="entry name" value="Firefly_Luc_like"/>
    <property type="match status" value="1"/>
</dbReference>
<evidence type="ECO:0000256" key="2">
    <source>
        <dbReference type="ARBA" id="ARBA00022692"/>
    </source>
</evidence>
<dbReference type="InterPro" id="IPR045851">
    <property type="entry name" value="AMP-bd_C_sf"/>
</dbReference>
<dbReference type="PANTHER" id="PTHR24096:SF422">
    <property type="entry name" value="BCDNA.GH02901"/>
    <property type="match status" value="1"/>
</dbReference>
<organism evidence="7 8">
    <name type="scientific">Fonsecaea nubica</name>
    <dbReference type="NCBI Taxonomy" id="856822"/>
    <lineage>
        <taxon>Eukaryota</taxon>
        <taxon>Fungi</taxon>
        <taxon>Dikarya</taxon>
        <taxon>Ascomycota</taxon>
        <taxon>Pezizomycotina</taxon>
        <taxon>Eurotiomycetes</taxon>
        <taxon>Chaetothyriomycetidae</taxon>
        <taxon>Chaetothyriales</taxon>
        <taxon>Herpotrichiellaceae</taxon>
        <taxon>Fonsecaea</taxon>
    </lineage>
</organism>
<feature type="transmembrane region" description="Helical" evidence="5">
    <location>
        <begin position="94"/>
        <end position="114"/>
    </location>
</feature>
<feature type="transmembrane region" description="Helical" evidence="5">
    <location>
        <begin position="265"/>
        <end position="285"/>
    </location>
</feature>
<feature type="transmembrane region" description="Helical" evidence="5">
    <location>
        <begin position="120"/>
        <end position="140"/>
    </location>
</feature>
<comment type="subcellular location">
    <subcellularLocation>
        <location evidence="1">Membrane</location>
        <topology evidence="1">Multi-pass membrane protein</topology>
    </subcellularLocation>
</comment>
<keyword evidence="8" id="KW-1185">Reference proteome</keyword>
<feature type="transmembrane region" description="Helical" evidence="5">
    <location>
        <begin position="390"/>
        <end position="411"/>
    </location>
</feature>
<dbReference type="PANTHER" id="PTHR24096">
    <property type="entry name" value="LONG-CHAIN-FATTY-ACID--COA LIGASE"/>
    <property type="match status" value="1"/>
</dbReference>
<evidence type="ECO:0000256" key="3">
    <source>
        <dbReference type="ARBA" id="ARBA00022989"/>
    </source>
</evidence>
<dbReference type="SUPFAM" id="SSF103473">
    <property type="entry name" value="MFS general substrate transporter"/>
    <property type="match status" value="1"/>
</dbReference>
<evidence type="ECO:0000313" key="8">
    <source>
        <dbReference type="Proteomes" id="UP000185904"/>
    </source>
</evidence>
<dbReference type="InterPro" id="IPR020845">
    <property type="entry name" value="AMP-binding_CS"/>
</dbReference>
<evidence type="ECO:0000259" key="6">
    <source>
        <dbReference type="PROSITE" id="PS50850"/>
    </source>
</evidence>
<reference evidence="7 8" key="1">
    <citation type="submission" date="2016-03" db="EMBL/GenBank/DDBJ databases">
        <title>The draft genome sequence of Fonsecaea nubica causative agent of cutaneous subcutaneous infection in human host.</title>
        <authorList>
            <person name="Costa F."/>
            <person name="Sybren D.H."/>
            <person name="Raittz R.T."/>
            <person name="Weiss V.A."/>
            <person name="Leao A.C."/>
            <person name="Gomes R."/>
            <person name="De Souza E.M."/>
            <person name="Pedrosa F.O."/>
            <person name="Steffens M.B."/>
            <person name="Bombassaro A."/>
            <person name="Tadra-Sfeir M.Z."/>
            <person name="Moreno L.F."/>
            <person name="Najafzadeh M.J."/>
            <person name="Felipe M.S."/>
            <person name="Teixeira M."/>
            <person name="Sun J."/>
            <person name="Xi L."/>
            <person name="Castro M.A."/>
            <person name="Vicente V.A."/>
        </authorList>
    </citation>
    <scope>NUCLEOTIDE SEQUENCE [LARGE SCALE GENOMIC DNA]</scope>
    <source>
        <strain evidence="7 8">CBS 269.64</strain>
    </source>
</reference>
<accession>A0A178D0Z9</accession>
<feature type="transmembrane region" description="Helical" evidence="5">
    <location>
        <begin position="358"/>
        <end position="378"/>
    </location>
</feature>
<dbReference type="RefSeq" id="XP_022500339.1">
    <property type="nucleotide sequence ID" value="XM_022643672.1"/>
</dbReference>
<dbReference type="Proteomes" id="UP000185904">
    <property type="component" value="Unassembled WGS sequence"/>
</dbReference>
<proteinExistence type="predicted"/>
<dbReference type="Pfam" id="PF00083">
    <property type="entry name" value="Sugar_tr"/>
    <property type="match status" value="1"/>
</dbReference>
<dbReference type="OrthoDB" id="6509636at2759"/>
<dbReference type="GO" id="GO:0016020">
    <property type="term" value="C:membrane"/>
    <property type="evidence" value="ECO:0007669"/>
    <property type="project" value="UniProtKB-SubCell"/>
</dbReference>
<feature type="transmembrane region" description="Helical" evidence="5">
    <location>
        <begin position="20"/>
        <end position="44"/>
    </location>
</feature>
<dbReference type="InterPro" id="IPR042099">
    <property type="entry name" value="ANL_N_sf"/>
</dbReference>
<dbReference type="InterPro" id="IPR036259">
    <property type="entry name" value="MFS_trans_sf"/>
</dbReference>
<dbReference type="InterPro" id="IPR025110">
    <property type="entry name" value="AMP-bd_C"/>
</dbReference>
<dbReference type="GeneID" id="34588795"/>
<comment type="caution">
    <text evidence="7">The sequence shown here is derived from an EMBL/GenBank/DDBJ whole genome shotgun (WGS) entry which is preliminary data.</text>
</comment>
<name>A0A178D0Z9_9EURO</name>
<evidence type="ECO:0000256" key="1">
    <source>
        <dbReference type="ARBA" id="ARBA00004141"/>
    </source>
</evidence>
<dbReference type="EMBL" id="LVCJ01000031">
    <property type="protein sequence ID" value="OAL35327.1"/>
    <property type="molecule type" value="Genomic_DNA"/>
</dbReference>
<keyword evidence="3 5" id="KW-1133">Transmembrane helix</keyword>
<evidence type="ECO:0000256" key="4">
    <source>
        <dbReference type="ARBA" id="ARBA00023136"/>
    </source>
</evidence>